<keyword evidence="3" id="KW-1185">Reference proteome</keyword>
<organism evidence="2 3">
    <name type="scientific">Pleurodeles waltl</name>
    <name type="common">Iberian ribbed newt</name>
    <dbReference type="NCBI Taxonomy" id="8319"/>
    <lineage>
        <taxon>Eukaryota</taxon>
        <taxon>Metazoa</taxon>
        <taxon>Chordata</taxon>
        <taxon>Craniata</taxon>
        <taxon>Vertebrata</taxon>
        <taxon>Euteleostomi</taxon>
        <taxon>Amphibia</taxon>
        <taxon>Batrachia</taxon>
        <taxon>Caudata</taxon>
        <taxon>Salamandroidea</taxon>
        <taxon>Salamandridae</taxon>
        <taxon>Pleurodelinae</taxon>
        <taxon>Pleurodeles</taxon>
    </lineage>
</organism>
<dbReference type="EMBL" id="JANPWB010000004">
    <property type="protein sequence ID" value="KAJ1196050.1"/>
    <property type="molecule type" value="Genomic_DNA"/>
</dbReference>
<gene>
    <name evidence="2" type="ORF">NDU88_005310</name>
</gene>
<sequence>METVDGQYVIDTVSIDVGRGGEEVVTALLMSSGHIQCGLRAQTEKVRSALKCLEVSQRLVQSTEADKSQVPTDSLPEGAARAKSVPRLSLSSVTRGMPRDEEKPKR</sequence>
<evidence type="ECO:0000256" key="1">
    <source>
        <dbReference type="SAM" id="MobiDB-lite"/>
    </source>
</evidence>
<comment type="caution">
    <text evidence="2">The sequence shown here is derived from an EMBL/GenBank/DDBJ whole genome shotgun (WGS) entry which is preliminary data.</text>
</comment>
<feature type="region of interest" description="Disordered" evidence="1">
    <location>
        <begin position="61"/>
        <end position="106"/>
    </location>
</feature>
<dbReference type="AlphaFoldDB" id="A0AAV7V6X9"/>
<feature type="compositionally biased region" description="Basic and acidic residues" evidence="1">
    <location>
        <begin position="97"/>
        <end position="106"/>
    </location>
</feature>
<evidence type="ECO:0000313" key="2">
    <source>
        <dbReference type="EMBL" id="KAJ1196050.1"/>
    </source>
</evidence>
<accession>A0AAV7V6X9</accession>
<evidence type="ECO:0000313" key="3">
    <source>
        <dbReference type="Proteomes" id="UP001066276"/>
    </source>
</evidence>
<reference evidence="2" key="1">
    <citation type="journal article" date="2022" name="bioRxiv">
        <title>Sequencing and chromosome-scale assembly of the giantPleurodeles waltlgenome.</title>
        <authorList>
            <person name="Brown T."/>
            <person name="Elewa A."/>
            <person name="Iarovenko S."/>
            <person name="Subramanian E."/>
            <person name="Araus A.J."/>
            <person name="Petzold A."/>
            <person name="Susuki M."/>
            <person name="Suzuki K.-i.T."/>
            <person name="Hayashi T."/>
            <person name="Toyoda A."/>
            <person name="Oliveira C."/>
            <person name="Osipova E."/>
            <person name="Leigh N.D."/>
            <person name="Simon A."/>
            <person name="Yun M.H."/>
        </authorList>
    </citation>
    <scope>NUCLEOTIDE SEQUENCE</scope>
    <source>
        <strain evidence="2">20211129_DDA</strain>
        <tissue evidence="2">Liver</tissue>
    </source>
</reference>
<name>A0AAV7V6X9_PLEWA</name>
<protein>
    <submittedName>
        <fullName evidence="2">Uncharacterized protein</fullName>
    </submittedName>
</protein>
<dbReference type="Proteomes" id="UP001066276">
    <property type="component" value="Chromosome 2_2"/>
</dbReference>
<proteinExistence type="predicted"/>